<evidence type="ECO:0000313" key="5">
    <source>
        <dbReference type="EMBL" id="KOY81025.1"/>
    </source>
</evidence>
<evidence type="ECO:0000256" key="2">
    <source>
        <dbReference type="ARBA" id="ARBA00023125"/>
    </source>
</evidence>
<dbReference type="InterPro" id="IPR011663">
    <property type="entry name" value="UTRA"/>
</dbReference>
<dbReference type="Proteomes" id="UP000037977">
    <property type="component" value="Unassembled WGS sequence"/>
</dbReference>
<dbReference type="SUPFAM" id="SSF46785">
    <property type="entry name" value="Winged helix' DNA-binding domain"/>
    <property type="match status" value="1"/>
</dbReference>
<feature type="domain" description="HTH gntR-type" evidence="4">
    <location>
        <begin position="8"/>
        <end position="76"/>
    </location>
</feature>
<dbReference type="Pfam" id="PF07702">
    <property type="entry name" value="UTRA"/>
    <property type="match status" value="1"/>
</dbReference>
<accession>A0A0N0CUZ3</accession>
<dbReference type="SUPFAM" id="SSF64288">
    <property type="entry name" value="Chorismate lyase-like"/>
    <property type="match status" value="1"/>
</dbReference>
<dbReference type="InterPro" id="IPR036390">
    <property type="entry name" value="WH_DNA-bd_sf"/>
</dbReference>
<dbReference type="InterPro" id="IPR036388">
    <property type="entry name" value="WH-like_DNA-bd_sf"/>
</dbReference>
<dbReference type="InterPro" id="IPR000524">
    <property type="entry name" value="Tscrpt_reg_HTH_GntR"/>
</dbReference>
<dbReference type="Gene3D" id="3.40.1410.10">
    <property type="entry name" value="Chorismate lyase-like"/>
    <property type="match status" value="1"/>
</dbReference>
<keyword evidence="1" id="KW-0805">Transcription regulation</keyword>
<dbReference type="GO" id="GO:0003700">
    <property type="term" value="F:DNA-binding transcription factor activity"/>
    <property type="evidence" value="ECO:0007669"/>
    <property type="project" value="InterPro"/>
</dbReference>
<dbReference type="SMART" id="SM00866">
    <property type="entry name" value="UTRA"/>
    <property type="match status" value="1"/>
</dbReference>
<keyword evidence="6" id="KW-1185">Reference proteome</keyword>
<dbReference type="AlphaFoldDB" id="A0A0N0CUZ3"/>
<dbReference type="PROSITE" id="PS50949">
    <property type="entry name" value="HTH_GNTR"/>
    <property type="match status" value="1"/>
</dbReference>
<dbReference type="PRINTS" id="PR00035">
    <property type="entry name" value="HTHGNTR"/>
</dbReference>
<dbReference type="PANTHER" id="PTHR44846:SF1">
    <property type="entry name" value="MANNOSYL-D-GLYCERATE TRANSPORT_METABOLISM SYSTEM REPRESSOR MNGR-RELATED"/>
    <property type="match status" value="1"/>
</dbReference>
<reference evidence="5 6" key="1">
    <citation type="submission" date="2015-07" db="EMBL/GenBank/DDBJ databases">
        <title>Genome sequencing project for genomic taxonomy and phylogenomics of Bacillus-like bacteria.</title>
        <authorList>
            <person name="Liu B."/>
            <person name="Wang J."/>
            <person name="Zhu Y."/>
            <person name="Liu G."/>
            <person name="Chen Q."/>
            <person name="Chen Z."/>
            <person name="Che J."/>
            <person name="Ge C."/>
            <person name="Shi H."/>
            <person name="Pan Z."/>
            <person name="Liu X."/>
        </authorList>
    </citation>
    <scope>NUCLEOTIDE SEQUENCE [LARGE SCALE GENOMIC DNA]</scope>
    <source>
        <strain evidence="5 6">DSM 54</strain>
    </source>
</reference>
<dbReference type="PATRIC" id="fig|33935.3.peg.2357"/>
<gene>
    <name evidence="5" type="ORF">ADM90_17855</name>
</gene>
<dbReference type="Pfam" id="PF00392">
    <property type="entry name" value="GntR"/>
    <property type="match status" value="1"/>
</dbReference>
<dbReference type="SMART" id="SM00345">
    <property type="entry name" value="HTH_GNTR"/>
    <property type="match status" value="1"/>
</dbReference>
<keyword evidence="3" id="KW-0804">Transcription</keyword>
<keyword evidence="2" id="KW-0238">DNA-binding</keyword>
<dbReference type="RefSeq" id="WP_053996264.1">
    <property type="nucleotide sequence ID" value="NZ_CP065643.1"/>
</dbReference>
<dbReference type="STRING" id="33935.ADM90_17855"/>
<dbReference type="OrthoDB" id="9815017at2"/>
<dbReference type="CDD" id="cd07377">
    <property type="entry name" value="WHTH_GntR"/>
    <property type="match status" value="1"/>
</dbReference>
<dbReference type="Gene3D" id="1.10.10.10">
    <property type="entry name" value="Winged helix-like DNA-binding domain superfamily/Winged helix DNA-binding domain"/>
    <property type="match status" value="1"/>
</dbReference>
<organism evidence="5 6">
    <name type="scientific">Lysinibacillus macroides</name>
    <dbReference type="NCBI Taxonomy" id="33935"/>
    <lineage>
        <taxon>Bacteria</taxon>
        <taxon>Bacillati</taxon>
        <taxon>Bacillota</taxon>
        <taxon>Bacilli</taxon>
        <taxon>Bacillales</taxon>
        <taxon>Bacillaceae</taxon>
        <taxon>Lysinibacillus</taxon>
    </lineage>
</organism>
<evidence type="ECO:0000256" key="1">
    <source>
        <dbReference type="ARBA" id="ARBA00023015"/>
    </source>
</evidence>
<protein>
    <submittedName>
        <fullName evidence="5">GntR family transcriptional regulator</fullName>
    </submittedName>
</protein>
<sequence length="240" mass="27648">MVEKNSPIPIYIQIEEIIKQRIDLEEYRIGETIPSERELSLQFNVSRMTVRQAITNLVNSGLLYREKGKGTYVANPKLEQPLQGLTSFTEDMRARGLEPSSQVLRFEKITPPVDIARDLMISPEEEVFFVVRIRNADAQPMAIERTYIPVKIYPELDEQQLMGSLYALIETTSHQRIGNAIQQMEAAIVSKEDSKLLQIHQTAPVLIIKRTSYLSDGKPFELVRSTYRADRYKFTSEIKR</sequence>
<dbReference type="GO" id="GO:0045892">
    <property type="term" value="P:negative regulation of DNA-templated transcription"/>
    <property type="evidence" value="ECO:0007669"/>
    <property type="project" value="TreeGrafter"/>
</dbReference>
<name>A0A0N0CUZ3_9BACI</name>
<dbReference type="InterPro" id="IPR050679">
    <property type="entry name" value="Bact_HTH_transcr_reg"/>
</dbReference>
<dbReference type="InterPro" id="IPR028978">
    <property type="entry name" value="Chorismate_lyase_/UTRA_dom_sf"/>
</dbReference>
<evidence type="ECO:0000256" key="3">
    <source>
        <dbReference type="ARBA" id="ARBA00023163"/>
    </source>
</evidence>
<dbReference type="PANTHER" id="PTHR44846">
    <property type="entry name" value="MANNOSYL-D-GLYCERATE TRANSPORT/METABOLISM SYSTEM REPRESSOR MNGR-RELATED"/>
    <property type="match status" value="1"/>
</dbReference>
<dbReference type="GO" id="GO:0003677">
    <property type="term" value="F:DNA binding"/>
    <property type="evidence" value="ECO:0007669"/>
    <property type="project" value="UniProtKB-KW"/>
</dbReference>
<dbReference type="FunFam" id="1.10.10.10:FF:000079">
    <property type="entry name" value="GntR family transcriptional regulator"/>
    <property type="match status" value="1"/>
</dbReference>
<evidence type="ECO:0000313" key="6">
    <source>
        <dbReference type="Proteomes" id="UP000037977"/>
    </source>
</evidence>
<proteinExistence type="predicted"/>
<dbReference type="EMBL" id="LGCI01000010">
    <property type="protein sequence ID" value="KOY81025.1"/>
    <property type="molecule type" value="Genomic_DNA"/>
</dbReference>
<comment type="caution">
    <text evidence="5">The sequence shown here is derived from an EMBL/GenBank/DDBJ whole genome shotgun (WGS) entry which is preliminary data.</text>
</comment>
<evidence type="ECO:0000259" key="4">
    <source>
        <dbReference type="PROSITE" id="PS50949"/>
    </source>
</evidence>